<proteinExistence type="inferred from homology"/>
<dbReference type="GO" id="GO:0005925">
    <property type="term" value="C:focal adhesion"/>
    <property type="evidence" value="ECO:0007669"/>
    <property type="project" value="TreeGrafter"/>
</dbReference>
<dbReference type="Gene3D" id="3.90.226.10">
    <property type="entry name" value="2-enoyl-CoA Hydratase, Chain A, domain 1"/>
    <property type="match status" value="1"/>
</dbReference>
<evidence type="ECO:0000256" key="18">
    <source>
        <dbReference type="SAM" id="Phobius"/>
    </source>
</evidence>
<dbReference type="InterPro" id="IPR001907">
    <property type="entry name" value="ClpP"/>
</dbReference>
<name>A0A0R3X6A0_HYDTA</name>
<evidence type="ECO:0000256" key="16">
    <source>
        <dbReference type="PROSITE-ProRule" id="PRU10086"/>
    </source>
</evidence>
<dbReference type="InterPro" id="IPR036872">
    <property type="entry name" value="CH_dom_sf"/>
</dbReference>
<keyword evidence="12" id="KW-0009">Actin-binding</keyword>
<feature type="active site" evidence="16">
    <location>
        <position position="138"/>
    </location>
</feature>
<feature type="compositionally biased region" description="Polar residues" evidence="17">
    <location>
        <begin position="214"/>
        <end position="225"/>
    </location>
</feature>
<accession>A0A0R3X6A0</accession>
<feature type="domain" description="Calponin-homology (CH)" evidence="19">
    <location>
        <begin position="319"/>
        <end position="428"/>
    </location>
</feature>
<dbReference type="FunFam" id="1.10.418.10:FF:000011">
    <property type="entry name" value="Parvin, beta"/>
    <property type="match status" value="1"/>
</dbReference>
<keyword evidence="9" id="KW-0378">Hydrolase</keyword>
<dbReference type="InterPro" id="IPR001715">
    <property type="entry name" value="CH_dom"/>
</dbReference>
<dbReference type="EC" id="3.4.21.92" evidence="5 16"/>
<dbReference type="SMART" id="SM00033">
    <property type="entry name" value="CH"/>
    <property type="match status" value="2"/>
</dbReference>
<dbReference type="FunFam" id="1.10.418.10:FF:000015">
    <property type="entry name" value="Parvin beta"/>
    <property type="match status" value="1"/>
</dbReference>
<evidence type="ECO:0000313" key="21">
    <source>
        <dbReference type="Proteomes" id="UP000274429"/>
    </source>
</evidence>
<keyword evidence="18" id="KW-1133">Transmembrane helix</keyword>
<dbReference type="GO" id="GO:0034446">
    <property type="term" value="P:substrate adhesion-dependent cell spreading"/>
    <property type="evidence" value="ECO:0007669"/>
    <property type="project" value="TreeGrafter"/>
</dbReference>
<dbReference type="HAMAP" id="MF_00444">
    <property type="entry name" value="ClpP"/>
    <property type="match status" value="1"/>
</dbReference>
<dbReference type="PRINTS" id="PR00127">
    <property type="entry name" value="CLPPROTEASEP"/>
</dbReference>
<comment type="catalytic activity">
    <reaction evidence="14 16">
        <text>Hydrolysis of proteins to small peptides in the presence of ATP and magnesium. alpha-casein is the usual test substrate. In the absence of ATP, only oligopeptides shorter than five residues are hydrolyzed (such as succinyl-Leu-Tyr-|-NHMec, and Leu-Tyr-Leu-|-Tyr-Trp, in which cleavage of the -Tyr-|-Leu- and -Tyr-|-Trp bonds also occurs).</text>
        <dbReference type="EC" id="3.4.21.92"/>
    </reaction>
</comment>
<dbReference type="OrthoDB" id="2099265at2759"/>
<dbReference type="PROSITE" id="PS00381">
    <property type="entry name" value="CLP_PROTEASE_SER"/>
    <property type="match status" value="1"/>
</dbReference>
<dbReference type="InterPro" id="IPR033135">
    <property type="entry name" value="ClpP_His_AS"/>
</dbReference>
<feature type="active site" evidence="15">
    <location>
        <position position="113"/>
    </location>
</feature>
<evidence type="ECO:0000256" key="8">
    <source>
        <dbReference type="ARBA" id="ARBA00022737"/>
    </source>
</evidence>
<organism evidence="22">
    <name type="scientific">Hydatigena taeniaeformis</name>
    <name type="common">Feline tapeworm</name>
    <name type="synonym">Taenia taeniaeformis</name>
    <dbReference type="NCBI Taxonomy" id="6205"/>
    <lineage>
        <taxon>Eukaryota</taxon>
        <taxon>Metazoa</taxon>
        <taxon>Spiralia</taxon>
        <taxon>Lophotrochozoa</taxon>
        <taxon>Platyhelminthes</taxon>
        <taxon>Cestoda</taxon>
        <taxon>Eucestoda</taxon>
        <taxon>Cyclophyllidea</taxon>
        <taxon>Taeniidae</taxon>
        <taxon>Hydatigera</taxon>
    </lineage>
</organism>
<dbReference type="Pfam" id="PF00307">
    <property type="entry name" value="CH"/>
    <property type="match status" value="2"/>
</dbReference>
<dbReference type="Proteomes" id="UP000274429">
    <property type="component" value="Unassembled WGS sequence"/>
</dbReference>
<keyword evidence="8" id="KW-0677">Repeat</keyword>
<dbReference type="PROSITE" id="PS50021">
    <property type="entry name" value="CH"/>
    <property type="match status" value="2"/>
</dbReference>
<evidence type="ECO:0000256" key="10">
    <source>
        <dbReference type="ARBA" id="ARBA00022825"/>
    </source>
</evidence>
<dbReference type="FunFam" id="3.90.226.10:FF:000001">
    <property type="entry name" value="ATP-dependent Clp protease proteolytic subunit"/>
    <property type="match status" value="1"/>
</dbReference>
<keyword evidence="11" id="KW-0130">Cell adhesion</keyword>
<comment type="similarity">
    <text evidence="4">Belongs to the peptidase S14 family.</text>
</comment>
<reference evidence="20 21" key="2">
    <citation type="submission" date="2018-11" db="EMBL/GenBank/DDBJ databases">
        <authorList>
            <consortium name="Pathogen Informatics"/>
        </authorList>
    </citation>
    <scope>NUCLEOTIDE SEQUENCE [LARGE SCALE GENOMIC DNA]</scope>
</reference>
<keyword evidence="13" id="KW-0206">Cytoskeleton</keyword>
<keyword evidence="6" id="KW-0963">Cytoplasm</keyword>
<dbReference type="GO" id="GO:0004176">
    <property type="term" value="F:ATP-dependent peptidase activity"/>
    <property type="evidence" value="ECO:0007669"/>
    <property type="project" value="InterPro"/>
</dbReference>
<evidence type="ECO:0000256" key="6">
    <source>
        <dbReference type="ARBA" id="ARBA00022490"/>
    </source>
</evidence>
<dbReference type="PANTHER" id="PTHR12114:SF4">
    <property type="entry name" value="GH23568P"/>
    <property type="match status" value="1"/>
</dbReference>
<evidence type="ECO:0000256" key="4">
    <source>
        <dbReference type="ARBA" id="ARBA00007039"/>
    </source>
</evidence>
<keyword evidence="21" id="KW-1185">Reference proteome</keyword>
<dbReference type="InterPro" id="IPR018215">
    <property type="entry name" value="ClpP_Ser_AS"/>
</dbReference>
<dbReference type="GO" id="GO:0004252">
    <property type="term" value="F:serine-type endopeptidase activity"/>
    <property type="evidence" value="ECO:0007669"/>
    <property type="project" value="UniProtKB-EC"/>
</dbReference>
<dbReference type="Gene3D" id="1.10.418.10">
    <property type="entry name" value="Calponin-like domain"/>
    <property type="match status" value="2"/>
</dbReference>
<dbReference type="Pfam" id="PF00574">
    <property type="entry name" value="CLP_protease"/>
    <property type="match status" value="1"/>
</dbReference>
<dbReference type="InterPro" id="IPR028433">
    <property type="entry name" value="Parvin"/>
</dbReference>
<evidence type="ECO:0000256" key="5">
    <source>
        <dbReference type="ARBA" id="ARBA00013230"/>
    </source>
</evidence>
<evidence type="ECO:0000256" key="7">
    <source>
        <dbReference type="ARBA" id="ARBA00022670"/>
    </source>
</evidence>
<dbReference type="PANTHER" id="PTHR12114">
    <property type="entry name" value="PARVIN"/>
    <property type="match status" value="1"/>
</dbReference>
<evidence type="ECO:0000256" key="14">
    <source>
        <dbReference type="ARBA" id="ARBA00034021"/>
    </source>
</evidence>
<dbReference type="GO" id="GO:0030031">
    <property type="term" value="P:cell projection assembly"/>
    <property type="evidence" value="ECO:0007669"/>
    <property type="project" value="TreeGrafter"/>
</dbReference>
<gene>
    <name evidence="20" type="ORF">TTAC_LOCUS9010</name>
</gene>
<sequence length="601" mass="67374">MFKLLRRLNTSSVIRYPLIPMVLDKSGLGERAFDIYSRLLKDRIVCLMGPVTDETSSLIVAQLLFLQSEDKRSPIHLYVNSPGGSVTSGLAIYDTMQYIQPPIYTWCIGQASSMGSLLLTAGTAGFRYALPHARIMVHQPSGLAQGQASDIQIQAEEIIKTRKMLNSLYSKHTKQPLEVVEKWMDRDFFMTSEEATQFGLVDKVLYPTSNPGSKFQQTMHQSSPHMYSGSESRGAGEGSVANEGIGSGYTMSLVDKLNTMSRVRRRRQEAEALASEARQAMEDPLMPITPEIGPVGYQLSEGDECSMLEPHSKEQPPVKELIQTLIEWINKELIDERILVRDIEADLYDGQVLQKLLEKLTSSSLNQPELTQTEMGQRQRLKLVLEEINNVLGVPDSYASKNWPITAIFSKDLVAILRLLVALARRFAPDVRLPSGCQLTLVIVRKLNGVLQHRRQVEVITEAADARDASMERDAISALVDCAVPEKLGAFQRVLLDFVNQHLGKLNIVVNDLQKQMDDGVYFLLLMGLLGGYFIPLHNFNLTPRTNEQKLANLNLVLQLLQEAEGIEPGSNTRADDLLQCDLKATLRFLYALYSRYKDME</sequence>
<protein>
    <recommendedName>
        <fullName evidence="5 16">Endopeptidase Clp</fullName>
        <ecNumber evidence="5 16">3.4.21.92</ecNumber>
    </recommendedName>
</protein>
<comment type="similarity">
    <text evidence="3">Belongs to the parvin family.</text>
</comment>
<evidence type="ECO:0000259" key="19">
    <source>
        <dbReference type="PROSITE" id="PS50021"/>
    </source>
</evidence>
<dbReference type="NCBIfam" id="NF001368">
    <property type="entry name" value="PRK00277.1"/>
    <property type="match status" value="1"/>
</dbReference>
<dbReference type="GO" id="GO:0071963">
    <property type="term" value="P:establishment or maintenance of cell polarity regulating cell shape"/>
    <property type="evidence" value="ECO:0007669"/>
    <property type="project" value="TreeGrafter"/>
</dbReference>
<evidence type="ECO:0000256" key="9">
    <source>
        <dbReference type="ARBA" id="ARBA00022801"/>
    </source>
</evidence>
<evidence type="ECO:0000313" key="20">
    <source>
        <dbReference type="EMBL" id="VDM33711.1"/>
    </source>
</evidence>
<dbReference type="InterPro" id="IPR023562">
    <property type="entry name" value="ClpP/TepA"/>
</dbReference>
<dbReference type="EMBL" id="UYWX01020654">
    <property type="protein sequence ID" value="VDM33711.1"/>
    <property type="molecule type" value="Genomic_DNA"/>
</dbReference>
<dbReference type="AlphaFoldDB" id="A0A0R3X6A0"/>
<dbReference type="STRING" id="6205.A0A0R3X6A0"/>
<evidence type="ECO:0000256" key="13">
    <source>
        <dbReference type="ARBA" id="ARBA00023212"/>
    </source>
</evidence>
<dbReference type="SUPFAM" id="SSF47576">
    <property type="entry name" value="Calponin-homology domain, CH-domain"/>
    <property type="match status" value="2"/>
</dbReference>
<reference evidence="22" key="1">
    <citation type="submission" date="2017-02" db="UniProtKB">
        <authorList>
            <consortium name="WormBaseParasite"/>
        </authorList>
    </citation>
    <scope>IDENTIFICATION</scope>
</reference>
<keyword evidence="18" id="KW-0812">Transmembrane</keyword>
<evidence type="ECO:0000256" key="12">
    <source>
        <dbReference type="ARBA" id="ARBA00023203"/>
    </source>
</evidence>
<keyword evidence="10" id="KW-0720">Serine protease</keyword>
<feature type="domain" description="Calponin-homology (CH)" evidence="19">
    <location>
        <begin position="489"/>
        <end position="598"/>
    </location>
</feature>
<evidence type="ECO:0000313" key="22">
    <source>
        <dbReference type="WBParaSite" id="TTAC_0000902501-mRNA-1"/>
    </source>
</evidence>
<evidence type="ECO:0000256" key="11">
    <source>
        <dbReference type="ARBA" id="ARBA00022889"/>
    </source>
</evidence>
<evidence type="ECO:0000256" key="3">
    <source>
        <dbReference type="ARBA" id="ARBA00005666"/>
    </source>
</evidence>
<evidence type="ECO:0000256" key="15">
    <source>
        <dbReference type="PROSITE-ProRule" id="PRU10085"/>
    </source>
</evidence>
<evidence type="ECO:0000256" key="1">
    <source>
        <dbReference type="ARBA" id="ARBA00004204"/>
    </source>
</evidence>
<dbReference type="SUPFAM" id="SSF52096">
    <property type="entry name" value="ClpP/crotonase"/>
    <property type="match status" value="1"/>
</dbReference>
<keyword evidence="7" id="KW-0645">Protease</keyword>
<keyword evidence="18" id="KW-0472">Membrane</keyword>
<evidence type="ECO:0000256" key="2">
    <source>
        <dbReference type="ARBA" id="ARBA00004245"/>
    </source>
</evidence>
<dbReference type="NCBIfam" id="NF009205">
    <property type="entry name" value="PRK12553.1"/>
    <property type="match status" value="1"/>
</dbReference>
<dbReference type="GO" id="GO:0006508">
    <property type="term" value="P:proteolysis"/>
    <property type="evidence" value="ECO:0007669"/>
    <property type="project" value="UniProtKB-KW"/>
</dbReference>
<dbReference type="GO" id="GO:0003779">
    <property type="term" value="F:actin binding"/>
    <property type="evidence" value="ECO:0007669"/>
    <property type="project" value="UniProtKB-KW"/>
</dbReference>
<dbReference type="WBParaSite" id="TTAC_0000902501-mRNA-1">
    <property type="protein sequence ID" value="TTAC_0000902501-mRNA-1"/>
    <property type="gene ID" value="TTAC_0000902501"/>
</dbReference>
<comment type="subcellular location">
    <subcellularLocation>
        <location evidence="2">Cytoplasm</location>
        <location evidence="2">Cytoskeleton</location>
    </subcellularLocation>
    <subcellularLocation>
        <location evidence="1">Cytoplasm</location>
        <location evidence="1">Myofibril</location>
        <location evidence="1">Sarcomere</location>
    </subcellularLocation>
</comment>
<dbReference type="InterPro" id="IPR029045">
    <property type="entry name" value="ClpP/crotonase-like_dom_sf"/>
</dbReference>
<dbReference type="GO" id="GO:0030017">
    <property type="term" value="C:sarcomere"/>
    <property type="evidence" value="ECO:0007669"/>
    <property type="project" value="UniProtKB-SubCell"/>
</dbReference>
<dbReference type="GO" id="GO:0030036">
    <property type="term" value="P:actin cytoskeleton organization"/>
    <property type="evidence" value="ECO:0007669"/>
    <property type="project" value="InterPro"/>
</dbReference>
<feature type="transmembrane region" description="Helical" evidence="18">
    <location>
        <begin position="521"/>
        <end position="540"/>
    </location>
</feature>
<dbReference type="PROSITE" id="PS00382">
    <property type="entry name" value="CLP_PROTEASE_HIS"/>
    <property type="match status" value="1"/>
</dbReference>
<feature type="region of interest" description="Disordered" evidence="17">
    <location>
        <begin position="214"/>
        <end position="238"/>
    </location>
</feature>
<evidence type="ECO:0000256" key="17">
    <source>
        <dbReference type="SAM" id="MobiDB-lite"/>
    </source>
</evidence>
<dbReference type="GO" id="GO:0015629">
    <property type="term" value="C:actin cytoskeleton"/>
    <property type="evidence" value="ECO:0007669"/>
    <property type="project" value="TreeGrafter"/>
</dbReference>
<dbReference type="CDD" id="cd07017">
    <property type="entry name" value="S14_ClpP_2"/>
    <property type="match status" value="1"/>
</dbReference>